<dbReference type="InterPro" id="IPR057413">
    <property type="entry name" value="Beta-barrel_INTS6"/>
</dbReference>
<dbReference type="FunFam" id="3.40.50.410:FF:000010">
    <property type="entry name" value="Integrator complex subunit 6 like"/>
    <property type="match status" value="1"/>
</dbReference>
<protein>
    <recommendedName>
        <fullName evidence="2">VWFA domain-containing protein</fullName>
    </recommendedName>
</protein>
<feature type="region of interest" description="Disordered" evidence="1">
    <location>
        <begin position="629"/>
        <end position="651"/>
    </location>
</feature>
<dbReference type="PANTHER" id="PTHR12957:SF2">
    <property type="entry name" value="INTEGRATOR COMPLEX SUBUNIT 6"/>
    <property type="match status" value="1"/>
</dbReference>
<organism evidence="3 4">
    <name type="scientific">Clytia hemisphaerica</name>
    <dbReference type="NCBI Taxonomy" id="252671"/>
    <lineage>
        <taxon>Eukaryota</taxon>
        <taxon>Metazoa</taxon>
        <taxon>Cnidaria</taxon>
        <taxon>Hydrozoa</taxon>
        <taxon>Hydroidolina</taxon>
        <taxon>Leptothecata</taxon>
        <taxon>Obeliida</taxon>
        <taxon>Clytiidae</taxon>
        <taxon>Clytia</taxon>
    </lineage>
</organism>
<feature type="compositionally biased region" description="Basic and acidic residues" evidence="1">
    <location>
        <begin position="852"/>
        <end position="863"/>
    </location>
</feature>
<dbReference type="PROSITE" id="PS50234">
    <property type="entry name" value="VWFA"/>
    <property type="match status" value="1"/>
</dbReference>
<dbReference type="EnsemblMetazoa" id="CLYHEMT007079.1">
    <property type="protein sequence ID" value="CLYHEMP007079.1"/>
    <property type="gene ID" value="CLYHEMG007079"/>
</dbReference>
<name>A0A7M5U754_9CNID</name>
<dbReference type="GO" id="GO:0034472">
    <property type="term" value="P:snRNA 3'-end processing"/>
    <property type="evidence" value="ECO:0007669"/>
    <property type="project" value="TreeGrafter"/>
</dbReference>
<evidence type="ECO:0000256" key="1">
    <source>
        <dbReference type="SAM" id="MobiDB-lite"/>
    </source>
</evidence>
<dbReference type="GO" id="GO:0032039">
    <property type="term" value="C:integrator complex"/>
    <property type="evidence" value="ECO:0007669"/>
    <property type="project" value="TreeGrafter"/>
</dbReference>
<feature type="compositionally biased region" description="Acidic residues" evidence="1">
    <location>
        <begin position="916"/>
        <end position="925"/>
    </location>
</feature>
<dbReference type="SUPFAM" id="SSF53300">
    <property type="entry name" value="vWA-like"/>
    <property type="match status" value="1"/>
</dbReference>
<reference evidence="3" key="1">
    <citation type="submission" date="2021-01" db="UniProtKB">
        <authorList>
            <consortium name="EnsemblMetazoa"/>
        </authorList>
    </citation>
    <scope>IDENTIFICATION</scope>
</reference>
<feature type="region of interest" description="Disordered" evidence="1">
    <location>
        <begin position="913"/>
        <end position="953"/>
    </location>
</feature>
<feature type="region of interest" description="Disordered" evidence="1">
    <location>
        <begin position="593"/>
        <end position="613"/>
    </location>
</feature>
<dbReference type="RefSeq" id="XP_066924176.1">
    <property type="nucleotide sequence ID" value="XM_067068075.1"/>
</dbReference>
<feature type="region of interest" description="Disordered" evidence="1">
    <location>
        <begin position="354"/>
        <end position="375"/>
    </location>
</feature>
<feature type="region of interest" description="Disordered" evidence="1">
    <location>
        <begin position="773"/>
        <end position="822"/>
    </location>
</feature>
<dbReference type="Pfam" id="PF25462">
    <property type="entry name" value="Beta-barrel_INTS6"/>
    <property type="match status" value="1"/>
</dbReference>
<sequence length="1062" mass="120067">MVLLVFLIDTSASMNQRTCLGTSYLDLAKGAVESFIKIRARDPVNAKGDRYMLVTYDENSKSVKAGWKGVNLQMFMTELKNLDGFNLSDVGRALKESFDLLNINRLHMGLDNYGMGRNPFYLEPAIILLLTDGCAPMDPNGMIKEISIPTHDLLPGAELTNELYRWDQRLFTLQMKIPGFAQPLNDKHLANTPEDVPLSTLCDLTGGKLYNIGGYKQLLQSMESIAQKIITPGVVLNFAMHGPDDMIQEDVQDHMKCDENVYLGINELKDGNHINGKISRTGVSDKQLTSLFTDQSNFYNQQHGGMNGFVNGQGILPTPPSINNKNFIKNPNIINGDIEMNQPLKTEGLSTSENLIPETPIRGGEEPENVFSPSSVAQTTAWHNQHRLIYVRKGKGSVCHWPIPESFWPDPAATRIPARNSHPIVKFVCKPVDAVVGNLSYNLPFDKYELEPSPLTQNILERRMANTAWQTFISGSSPDSEIGYPFGYLKASTNFQTVNLFVLPYNYPVILPLLDDLFQVHKCKPSVSWKQCFQEYLQTVPSYYYDPLRHALNSMKAPTNLIPDHMAGALSYSVSTYLKKLKHESKARADRYLQQKKDQDNVPPAEIPRVPQLNDGKLRDFKELLIHKSSSRRKGKSSKTNSGDSKPFDKRKIPKVLAQKLTIETFRNPFVIPYGDIIDHVNRMRLQFFHMSATSSATSDKTLADEEQRHDVAITAMGNFQDHLQQNKSLREVDPSQIRVHTFGNPFKLKQQEQANQAVIAVDEADVNENMPLGANANQRKRSGDIMASLQKGKRKRSETPPPSRKPIGRPNVPPPKPILSNNTKEETEKLLRLLPDHKGVLKDVTGSLDKNSLENSDKDKHSSNVTVSKQLRKLQQIHRNKKGVAVDLTNDNNTDDIEHLDSHSPILSILRTSLEESDERDNDEVSQINERSVIYDDDNSNDSTSTTRTTPSVAATPLSAILSPLLMEDMFRNKSNEQLKTIYQELHTRKVVQIRQSIWQAIRGRKKFSVIEDMVKRLNVSMETKYLFVMNLIYEADRFQHVELENDLKTLLREIQANRND</sequence>
<dbReference type="InterPro" id="IPR002035">
    <property type="entry name" value="VWF_A"/>
</dbReference>
<dbReference type="InterPro" id="IPR051113">
    <property type="entry name" value="Integrator_subunit6"/>
</dbReference>
<dbReference type="OrthoDB" id="9449012at2759"/>
<dbReference type="Gene3D" id="3.40.50.410">
    <property type="entry name" value="von Willebrand factor, type A domain"/>
    <property type="match status" value="1"/>
</dbReference>
<feature type="domain" description="VWFA" evidence="2">
    <location>
        <begin position="3"/>
        <end position="133"/>
    </location>
</feature>
<evidence type="ECO:0000313" key="3">
    <source>
        <dbReference type="EnsemblMetazoa" id="CLYHEMP007079.1"/>
    </source>
</evidence>
<dbReference type="PANTHER" id="PTHR12957">
    <property type="entry name" value="DEAD/H BOX POLYPEPTIDE 26/DICE1-RELATED"/>
    <property type="match status" value="1"/>
</dbReference>
<evidence type="ECO:0000313" key="4">
    <source>
        <dbReference type="Proteomes" id="UP000594262"/>
    </source>
</evidence>
<dbReference type="Proteomes" id="UP000594262">
    <property type="component" value="Unplaced"/>
</dbReference>
<evidence type="ECO:0000259" key="2">
    <source>
        <dbReference type="PROSITE" id="PS50234"/>
    </source>
</evidence>
<accession>A0A7M5U754</accession>
<keyword evidence="4" id="KW-1185">Reference proteome</keyword>
<dbReference type="AlphaFoldDB" id="A0A7M5U754"/>
<dbReference type="Pfam" id="PF13519">
    <property type="entry name" value="VWA_2"/>
    <property type="match status" value="1"/>
</dbReference>
<dbReference type="CDD" id="cd00198">
    <property type="entry name" value="vWFA"/>
    <property type="match status" value="1"/>
</dbReference>
<dbReference type="GeneID" id="136811464"/>
<feature type="region of interest" description="Disordered" evidence="1">
    <location>
        <begin position="848"/>
        <end position="879"/>
    </location>
</feature>
<proteinExistence type="predicted"/>
<dbReference type="InterPro" id="IPR036465">
    <property type="entry name" value="vWFA_dom_sf"/>
</dbReference>
<feature type="compositionally biased region" description="Low complexity" evidence="1">
    <location>
        <begin position="942"/>
        <end position="953"/>
    </location>
</feature>